<dbReference type="InterPro" id="IPR003165">
    <property type="entry name" value="Piwi"/>
</dbReference>
<dbReference type="Pfam" id="PF02171">
    <property type="entry name" value="Piwi"/>
    <property type="match status" value="1"/>
</dbReference>
<protein>
    <recommendedName>
        <fullName evidence="1">Piwi domain-containing protein</fullName>
    </recommendedName>
</protein>
<dbReference type="OrthoDB" id="10252740at2759"/>
<dbReference type="Gene3D" id="3.30.420.10">
    <property type="entry name" value="Ribonuclease H-like superfamily/Ribonuclease H"/>
    <property type="match status" value="1"/>
</dbReference>
<proteinExistence type="predicted"/>
<feature type="domain" description="Piwi" evidence="1">
    <location>
        <begin position="1"/>
        <end position="262"/>
    </location>
</feature>
<feature type="non-terminal residue" evidence="2">
    <location>
        <position position="1"/>
    </location>
</feature>
<dbReference type="SMART" id="SM00950">
    <property type="entry name" value="Piwi"/>
    <property type="match status" value="1"/>
</dbReference>
<evidence type="ECO:0000259" key="1">
    <source>
        <dbReference type="PROSITE" id="PS50822"/>
    </source>
</evidence>
<evidence type="ECO:0000313" key="3">
    <source>
        <dbReference type="Proteomes" id="UP000886523"/>
    </source>
</evidence>
<dbReference type="SUPFAM" id="SSF53098">
    <property type="entry name" value="Ribonuclease H-like"/>
    <property type="match status" value="1"/>
</dbReference>
<evidence type="ECO:0000313" key="2">
    <source>
        <dbReference type="EMBL" id="KAF9513581.1"/>
    </source>
</evidence>
<dbReference type="GO" id="GO:0003676">
    <property type="term" value="F:nucleic acid binding"/>
    <property type="evidence" value="ECO:0007669"/>
    <property type="project" value="InterPro"/>
</dbReference>
<dbReference type="PANTHER" id="PTHR22891">
    <property type="entry name" value="EUKARYOTIC TRANSLATION INITIATION FACTOR 2C"/>
    <property type="match status" value="1"/>
</dbReference>
<keyword evidence="3" id="KW-1185">Reference proteome</keyword>
<name>A0A9P6AX30_9AGAM</name>
<sequence length="296" mass="32719">NLALKINGKLGGINNTITNAWFSEQPTMIIGADVSHPAPESKMPSISAFVFTHDRRSCSDYLALSAVQEPRMEKINDLSGMFKASCLIDIPHLKYIPKRIVIYRDGVSEGEFKTIYQEEVGAIMSSDLALMILAETFEELREPPSKITFVVVGKRHHIRFFPSEGQPADRNGNCMAGTVVDTNIVHPVYDDFYLQSQKGLIGTSRSGHYTLLHDDNGISADVLQRLSFDLCHTFARSTSSVSIPAPVYCAFLVCARGRYHFDSEIYGSDSGGSGDGLSLSEFKRRYSNIHAALTKV</sequence>
<dbReference type="Proteomes" id="UP000886523">
    <property type="component" value="Unassembled WGS sequence"/>
</dbReference>
<dbReference type="AlphaFoldDB" id="A0A9P6AX30"/>
<organism evidence="2 3">
    <name type="scientific">Hydnum rufescens UP504</name>
    <dbReference type="NCBI Taxonomy" id="1448309"/>
    <lineage>
        <taxon>Eukaryota</taxon>
        <taxon>Fungi</taxon>
        <taxon>Dikarya</taxon>
        <taxon>Basidiomycota</taxon>
        <taxon>Agaricomycotina</taxon>
        <taxon>Agaricomycetes</taxon>
        <taxon>Cantharellales</taxon>
        <taxon>Hydnaceae</taxon>
        <taxon>Hydnum</taxon>
    </lineage>
</organism>
<dbReference type="InterPro" id="IPR036397">
    <property type="entry name" value="RNaseH_sf"/>
</dbReference>
<gene>
    <name evidence="2" type="ORF">BS47DRAFT_1295982</name>
</gene>
<dbReference type="InterPro" id="IPR012337">
    <property type="entry name" value="RNaseH-like_sf"/>
</dbReference>
<accession>A0A9P6AX30</accession>
<dbReference type="PROSITE" id="PS50822">
    <property type="entry name" value="PIWI"/>
    <property type="match status" value="1"/>
</dbReference>
<dbReference type="EMBL" id="MU128970">
    <property type="protein sequence ID" value="KAF9513581.1"/>
    <property type="molecule type" value="Genomic_DNA"/>
</dbReference>
<reference evidence="2" key="1">
    <citation type="journal article" date="2020" name="Nat. Commun.">
        <title>Large-scale genome sequencing of mycorrhizal fungi provides insights into the early evolution of symbiotic traits.</title>
        <authorList>
            <person name="Miyauchi S."/>
            <person name="Kiss E."/>
            <person name="Kuo A."/>
            <person name="Drula E."/>
            <person name="Kohler A."/>
            <person name="Sanchez-Garcia M."/>
            <person name="Morin E."/>
            <person name="Andreopoulos B."/>
            <person name="Barry K.W."/>
            <person name="Bonito G."/>
            <person name="Buee M."/>
            <person name="Carver A."/>
            <person name="Chen C."/>
            <person name="Cichocki N."/>
            <person name="Clum A."/>
            <person name="Culley D."/>
            <person name="Crous P.W."/>
            <person name="Fauchery L."/>
            <person name="Girlanda M."/>
            <person name="Hayes R.D."/>
            <person name="Keri Z."/>
            <person name="LaButti K."/>
            <person name="Lipzen A."/>
            <person name="Lombard V."/>
            <person name="Magnuson J."/>
            <person name="Maillard F."/>
            <person name="Murat C."/>
            <person name="Nolan M."/>
            <person name="Ohm R.A."/>
            <person name="Pangilinan J."/>
            <person name="Pereira M.F."/>
            <person name="Perotto S."/>
            <person name="Peter M."/>
            <person name="Pfister S."/>
            <person name="Riley R."/>
            <person name="Sitrit Y."/>
            <person name="Stielow J.B."/>
            <person name="Szollosi G."/>
            <person name="Zifcakova L."/>
            <person name="Stursova M."/>
            <person name="Spatafora J.W."/>
            <person name="Tedersoo L."/>
            <person name="Vaario L.M."/>
            <person name="Yamada A."/>
            <person name="Yan M."/>
            <person name="Wang P."/>
            <person name="Xu J."/>
            <person name="Bruns T."/>
            <person name="Baldrian P."/>
            <person name="Vilgalys R."/>
            <person name="Dunand C."/>
            <person name="Henrissat B."/>
            <person name="Grigoriev I.V."/>
            <person name="Hibbett D."/>
            <person name="Nagy L.G."/>
            <person name="Martin F.M."/>
        </authorList>
    </citation>
    <scope>NUCLEOTIDE SEQUENCE</scope>
    <source>
        <strain evidence="2">UP504</strain>
    </source>
</reference>
<comment type="caution">
    <text evidence="2">The sequence shown here is derived from an EMBL/GenBank/DDBJ whole genome shotgun (WGS) entry which is preliminary data.</text>
</comment>